<dbReference type="AlphaFoldDB" id="A0A2P6M5D4"/>
<dbReference type="OrthoDB" id="7871744at2"/>
<dbReference type="Pfam" id="PF14302">
    <property type="entry name" value="DUF4377"/>
    <property type="match status" value="1"/>
</dbReference>
<organism evidence="3 4">
    <name type="scientific">Arenimonas caeni</name>
    <dbReference type="NCBI Taxonomy" id="2058085"/>
    <lineage>
        <taxon>Bacteria</taxon>
        <taxon>Pseudomonadati</taxon>
        <taxon>Pseudomonadota</taxon>
        <taxon>Gammaproteobacteria</taxon>
        <taxon>Lysobacterales</taxon>
        <taxon>Lysobacteraceae</taxon>
        <taxon>Arenimonas</taxon>
    </lineage>
</organism>
<gene>
    <name evidence="3" type="ORF">C6N40_13765</name>
</gene>
<dbReference type="EMBL" id="PVLF01000039">
    <property type="protein sequence ID" value="PRH81218.1"/>
    <property type="molecule type" value="Genomic_DNA"/>
</dbReference>
<dbReference type="InterPro" id="IPR005184">
    <property type="entry name" value="DUF306_Meta_HslJ"/>
</dbReference>
<dbReference type="InterPro" id="IPR025485">
    <property type="entry name" value="DUF4377"/>
</dbReference>
<feature type="domain" description="DUF4377" evidence="2">
    <location>
        <begin position="162"/>
        <end position="234"/>
    </location>
</feature>
<evidence type="ECO:0000259" key="1">
    <source>
        <dbReference type="Pfam" id="PF03724"/>
    </source>
</evidence>
<dbReference type="PROSITE" id="PS51257">
    <property type="entry name" value="PROKAR_LIPOPROTEIN"/>
    <property type="match status" value="1"/>
</dbReference>
<evidence type="ECO:0000259" key="2">
    <source>
        <dbReference type="Pfam" id="PF14302"/>
    </source>
</evidence>
<dbReference type="Gene3D" id="2.40.128.270">
    <property type="match status" value="1"/>
</dbReference>
<evidence type="ECO:0000313" key="4">
    <source>
        <dbReference type="Proteomes" id="UP000241736"/>
    </source>
</evidence>
<accession>A0A2P6M5D4</accession>
<comment type="caution">
    <text evidence="3">The sequence shown here is derived from an EMBL/GenBank/DDBJ whole genome shotgun (WGS) entry which is preliminary data.</text>
</comment>
<dbReference type="InterPro" id="IPR038670">
    <property type="entry name" value="HslJ-like_sf"/>
</dbReference>
<name>A0A2P6M5D4_9GAMM</name>
<protein>
    <recommendedName>
        <fullName evidence="5">DUF4377 domain-containing protein</fullName>
    </recommendedName>
</protein>
<reference evidence="3 4" key="1">
    <citation type="submission" date="2018-03" db="EMBL/GenBank/DDBJ databases">
        <title>Arenimonas caeni sp. nov., isolated from activated sludge.</title>
        <authorList>
            <person name="Liu H."/>
        </authorList>
    </citation>
    <scope>NUCLEOTIDE SEQUENCE [LARGE SCALE GENOMIC DNA]</scope>
    <source>
        <strain evidence="4">z29</strain>
    </source>
</reference>
<dbReference type="RefSeq" id="WP_106991598.1">
    <property type="nucleotide sequence ID" value="NZ_JAVEVW010000048.1"/>
</dbReference>
<evidence type="ECO:0008006" key="5">
    <source>
        <dbReference type="Google" id="ProtNLM"/>
    </source>
</evidence>
<sequence length="238" mass="25583">MHPMTRVSLALAVCAGLAACAGPAREVRVSQGPAIEGQAWRLVGTSSGDKVPGSGAGSATLEFKRDRFSLSGPCNQHTGGYQRSGTEIRFGGEGRQIASTMRACPGELMVRESSLLSAMSQPLELVFEGPYLSLVAADGASWRFDSRAEQPSAEGVDRIVQIAGQRAPCTGVAGGLCLQYRDQPGAPWQYLHGEIEGFEWQMGVEYVLRIREYGVANPPADASARRWMLLEVLDRSRP</sequence>
<evidence type="ECO:0000313" key="3">
    <source>
        <dbReference type="EMBL" id="PRH81218.1"/>
    </source>
</evidence>
<dbReference type="Pfam" id="PF03724">
    <property type="entry name" value="META"/>
    <property type="match status" value="1"/>
</dbReference>
<dbReference type="Proteomes" id="UP000241736">
    <property type="component" value="Unassembled WGS sequence"/>
</dbReference>
<feature type="domain" description="DUF306" evidence="1">
    <location>
        <begin position="34"/>
        <end position="142"/>
    </location>
</feature>
<keyword evidence="4" id="KW-1185">Reference proteome</keyword>
<proteinExistence type="predicted"/>